<feature type="domain" description="PLD phosphodiesterase" evidence="2">
    <location>
        <begin position="377"/>
        <end position="404"/>
    </location>
</feature>
<organism evidence="3 4">
    <name type="scientific">Alkalibacterium gilvum</name>
    <dbReference type="NCBI Taxonomy" id="1130080"/>
    <lineage>
        <taxon>Bacteria</taxon>
        <taxon>Bacillati</taxon>
        <taxon>Bacillota</taxon>
        <taxon>Bacilli</taxon>
        <taxon>Lactobacillales</taxon>
        <taxon>Carnobacteriaceae</taxon>
        <taxon>Alkalibacterium</taxon>
    </lineage>
</organism>
<dbReference type="GO" id="GO:0030572">
    <property type="term" value="F:phosphatidyltransferase activity"/>
    <property type="evidence" value="ECO:0007669"/>
    <property type="project" value="UniProtKB-ARBA"/>
</dbReference>
<dbReference type="PANTHER" id="PTHR21248:SF12">
    <property type="entry name" value="CARDIOLIPIN SYNTHASE C"/>
    <property type="match status" value="1"/>
</dbReference>
<keyword evidence="1" id="KW-1133">Transmembrane helix</keyword>
<proteinExistence type="predicted"/>
<gene>
    <name evidence="3" type="ORF">SAMN04488113_1435</name>
</gene>
<dbReference type="Proteomes" id="UP000198564">
    <property type="component" value="Unassembled WGS sequence"/>
</dbReference>
<keyword evidence="4" id="KW-1185">Reference proteome</keyword>
<evidence type="ECO:0000259" key="2">
    <source>
        <dbReference type="PROSITE" id="PS50035"/>
    </source>
</evidence>
<dbReference type="OrthoDB" id="9814092at2"/>
<dbReference type="Gene3D" id="3.30.870.10">
    <property type="entry name" value="Endonuclease Chain A"/>
    <property type="match status" value="2"/>
</dbReference>
<dbReference type="Pfam" id="PF13091">
    <property type="entry name" value="PLDc_2"/>
    <property type="match status" value="2"/>
</dbReference>
<dbReference type="SUPFAM" id="SSF56024">
    <property type="entry name" value="Phospholipase D/nuclease"/>
    <property type="match status" value="2"/>
</dbReference>
<feature type="transmembrane region" description="Helical" evidence="1">
    <location>
        <begin position="6"/>
        <end position="30"/>
    </location>
</feature>
<dbReference type="EMBL" id="FNYW01000043">
    <property type="protein sequence ID" value="SEI98684.1"/>
    <property type="molecule type" value="Genomic_DNA"/>
</dbReference>
<dbReference type="PROSITE" id="PS50035">
    <property type="entry name" value="PLD"/>
    <property type="match status" value="2"/>
</dbReference>
<dbReference type="GO" id="GO:0032049">
    <property type="term" value="P:cardiolipin biosynthetic process"/>
    <property type="evidence" value="ECO:0007669"/>
    <property type="project" value="UniProtKB-ARBA"/>
</dbReference>
<dbReference type="PANTHER" id="PTHR21248">
    <property type="entry name" value="CARDIOLIPIN SYNTHASE"/>
    <property type="match status" value="1"/>
</dbReference>
<name>A0A1H6V6X5_9LACT</name>
<reference evidence="4" key="1">
    <citation type="submission" date="2016-10" db="EMBL/GenBank/DDBJ databases">
        <authorList>
            <person name="Varghese N."/>
            <person name="Submissions S."/>
        </authorList>
    </citation>
    <scope>NUCLEOTIDE SEQUENCE [LARGE SCALE GENOMIC DNA]</scope>
    <source>
        <strain evidence="4">DSM 25751</strain>
    </source>
</reference>
<dbReference type="SMART" id="SM00155">
    <property type="entry name" value="PLDc"/>
    <property type="match status" value="2"/>
</dbReference>
<protein>
    <submittedName>
        <fullName evidence="3">Phosphatidylserine/phosphatidylglycerophosphate/cardiolipin synthase</fullName>
    </submittedName>
</protein>
<dbReference type="RefSeq" id="WP_091636299.1">
    <property type="nucleotide sequence ID" value="NZ_FNYW01000043.1"/>
</dbReference>
<evidence type="ECO:0000256" key="1">
    <source>
        <dbReference type="SAM" id="Phobius"/>
    </source>
</evidence>
<dbReference type="STRING" id="1130080.SAMN04488113_1435"/>
<accession>A0A1H6V6X5</accession>
<dbReference type="InterPro" id="IPR001736">
    <property type="entry name" value="PLipase_D/transphosphatidylase"/>
</dbReference>
<feature type="domain" description="PLD phosphodiesterase" evidence="2">
    <location>
        <begin position="157"/>
        <end position="184"/>
    </location>
</feature>
<keyword evidence="1" id="KW-0472">Membrane</keyword>
<dbReference type="AlphaFoldDB" id="A0A1H6V6X5"/>
<dbReference type="InterPro" id="IPR025202">
    <property type="entry name" value="PLD-like_dom"/>
</dbReference>
<keyword evidence="1" id="KW-0812">Transmembrane</keyword>
<evidence type="ECO:0000313" key="3">
    <source>
        <dbReference type="EMBL" id="SEI98684.1"/>
    </source>
</evidence>
<sequence length="477" mass="54865">MFRKIVKGITFGLGAYLGYAFIAGNVLLHFKKPKSKEKMKIKGLTDYYGNDEDTGPDKAALFDTQDILLTLHLNLIDSAKKTIKLANFSIKGGVASDLFYGKLLKAADKGVEVYILFDGKGHNLFGISNGKYWALMAHPNINLAFYEEFDWLRPWTWQNRMHDKYMISDKEYVLTGGVNLEDAFFVKDDEEAVYDRNVVIKNDVPERFDESVLKEYTDYFESMWYHPYTSIRPSYILNKYKVLASTSYKQLTEAIEKAEEENRYGAGESIAWDEHFYTTKKVSLVTNAIQRWKKDPYILATLGRFFDEAEESVVFQSPYVVPSKEMREYISLEGTDADIFILTNSMAVSTNFPAISGQRKYLQELSDKTTQLYHFQGKGYIHAKAYLFDRRLSLIGSFNFDPRSSFLSQENLVIIDSYDLAAALGESIKTFARHGIPYKESEKKLVESTAKNTPTPWYKKMILGLFYILLHPLEDLL</sequence>
<evidence type="ECO:0000313" key="4">
    <source>
        <dbReference type="Proteomes" id="UP000198564"/>
    </source>
</evidence>